<dbReference type="Gene3D" id="3.30.750.24">
    <property type="entry name" value="STAS domain"/>
    <property type="match status" value="1"/>
</dbReference>
<keyword evidence="3" id="KW-1185">Reference proteome</keyword>
<proteinExistence type="predicted"/>
<dbReference type="PANTHER" id="PTHR35849:SF2">
    <property type="entry name" value="BLR2341 PROTEIN"/>
    <property type="match status" value="1"/>
</dbReference>
<name>A0A327KE97_9BRAD</name>
<feature type="domain" description="STAS" evidence="1">
    <location>
        <begin position="1"/>
        <end position="93"/>
    </location>
</feature>
<dbReference type="PROSITE" id="PS50801">
    <property type="entry name" value="STAS"/>
    <property type="match status" value="1"/>
</dbReference>
<gene>
    <name evidence="2" type="ORF">CH338_18500</name>
</gene>
<dbReference type="PANTHER" id="PTHR35849">
    <property type="entry name" value="BLR2341 PROTEIN"/>
    <property type="match status" value="1"/>
</dbReference>
<sequence length="115" mass="12133">MSPNQNAVPEVAVLDLAGAQTVRTIAAAHERLRTELDRAVAVRIRLDDVSEFDLTLVQLLLAARRSARAAGKSLDLAAPAGGALRRALDRAGFLAVDPADPCGGAPFWLQATDHP</sequence>
<dbReference type="AlphaFoldDB" id="A0A327KE97"/>
<reference evidence="2 3" key="1">
    <citation type="submission" date="2017-07" db="EMBL/GenBank/DDBJ databases">
        <title>Draft Genome Sequences of Select Purple Nonsulfur Bacteria.</title>
        <authorList>
            <person name="Lasarre B."/>
            <person name="Mckinlay J.B."/>
        </authorList>
    </citation>
    <scope>NUCLEOTIDE SEQUENCE [LARGE SCALE GENOMIC DNA]</scope>
    <source>
        <strain evidence="2 3">DSM 11907</strain>
    </source>
</reference>
<dbReference type="EMBL" id="NPEU01000241">
    <property type="protein sequence ID" value="RAI35875.1"/>
    <property type="molecule type" value="Genomic_DNA"/>
</dbReference>
<organism evidence="2 3">
    <name type="scientific">Rhodoplanes elegans</name>
    <dbReference type="NCBI Taxonomy" id="29408"/>
    <lineage>
        <taxon>Bacteria</taxon>
        <taxon>Pseudomonadati</taxon>
        <taxon>Pseudomonadota</taxon>
        <taxon>Alphaproteobacteria</taxon>
        <taxon>Hyphomicrobiales</taxon>
        <taxon>Nitrobacteraceae</taxon>
        <taxon>Rhodoplanes</taxon>
    </lineage>
</organism>
<comment type="caution">
    <text evidence="2">The sequence shown here is derived from an EMBL/GenBank/DDBJ whole genome shotgun (WGS) entry which is preliminary data.</text>
</comment>
<evidence type="ECO:0000313" key="3">
    <source>
        <dbReference type="Proteomes" id="UP000248863"/>
    </source>
</evidence>
<evidence type="ECO:0000259" key="1">
    <source>
        <dbReference type="PROSITE" id="PS50801"/>
    </source>
</evidence>
<dbReference type="InterPro" id="IPR058548">
    <property type="entry name" value="MlaB-like_STAS"/>
</dbReference>
<dbReference type="InterPro" id="IPR036513">
    <property type="entry name" value="STAS_dom_sf"/>
</dbReference>
<protein>
    <recommendedName>
        <fullName evidence="1">STAS domain-containing protein</fullName>
    </recommendedName>
</protein>
<accession>A0A327KE97</accession>
<evidence type="ECO:0000313" key="2">
    <source>
        <dbReference type="EMBL" id="RAI35875.1"/>
    </source>
</evidence>
<dbReference type="OrthoDB" id="7576888at2"/>
<dbReference type="InterPro" id="IPR052746">
    <property type="entry name" value="MlaB_ABC_Transporter"/>
</dbReference>
<dbReference type="InterPro" id="IPR002645">
    <property type="entry name" value="STAS_dom"/>
</dbReference>
<dbReference type="Pfam" id="PF13466">
    <property type="entry name" value="STAS_2"/>
    <property type="match status" value="1"/>
</dbReference>
<dbReference type="Proteomes" id="UP000248863">
    <property type="component" value="Unassembled WGS sequence"/>
</dbReference>
<dbReference type="SUPFAM" id="SSF52091">
    <property type="entry name" value="SpoIIaa-like"/>
    <property type="match status" value="1"/>
</dbReference>